<feature type="compositionally biased region" description="Low complexity" evidence="1">
    <location>
        <begin position="43"/>
        <end position="82"/>
    </location>
</feature>
<evidence type="ECO:0000313" key="3">
    <source>
        <dbReference type="EMBL" id="RQX18065.1"/>
    </source>
</evidence>
<evidence type="ECO:0000256" key="1">
    <source>
        <dbReference type="SAM" id="MobiDB-lite"/>
    </source>
</evidence>
<organism evidence="3 4">
    <name type="scientific">Micromonospora ureilytica</name>
    <dbReference type="NCBI Taxonomy" id="709868"/>
    <lineage>
        <taxon>Bacteria</taxon>
        <taxon>Bacillati</taxon>
        <taxon>Actinomycetota</taxon>
        <taxon>Actinomycetes</taxon>
        <taxon>Micromonosporales</taxon>
        <taxon>Micromonosporaceae</taxon>
        <taxon>Micromonospora</taxon>
    </lineage>
</organism>
<comment type="caution">
    <text evidence="3">The sequence shown here is derived from an EMBL/GenBank/DDBJ whole genome shotgun (WGS) entry which is preliminary data.</text>
</comment>
<dbReference type="AlphaFoldDB" id="A0A3N9XYE6"/>
<dbReference type="Proteomes" id="UP000278981">
    <property type="component" value="Unassembled WGS sequence"/>
</dbReference>
<feature type="compositionally biased region" description="Low complexity" evidence="1">
    <location>
        <begin position="22"/>
        <end position="33"/>
    </location>
</feature>
<feature type="region of interest" description="Disordered" evidence="1">
    <location>
        <begin position="1"/>
        <end position="97"/>
    </location>
</feature>
<dbReference type="OrthoDB" id="3400986at2"/>
<dbReference type="EMBL" id="QDGB01000205">
    <property type="protein sequence ID" value="RQX18065.1"/>
    <property type="molecule type" value="Genomic_DNA"/>
</dbReference>
<protein>
    <submittedName>
        <fullName evidence="3">Uncharacterized protein</fullName>
    </submittedName>
</protein>
<keyword evidence="2" id="KW-0812">Transmembrane</keyword>
<gene>
    <name evidence="3" type="ORF">DDE19_09160</name>
</gene>
<keyword evidence="2" id="KW-0472">Membrane</keyword>
<name>A0A3N9XYE6_9ACTN</name>
<evidence type="ECO:0000313" key="4">
    <source>
        <dbReference type="Proteomes" id="UP000278981"/>
    </source>
</evidence>
<reference evidence="3 4" key="1">
    <citation type="submission" date="2018-04" db="EMBL/GenBank/DDBJ databases">
        <title>Micromonosporas from Atacama Desert.</title>
        <authorList>
            <person name="Carro L."/>
            <person name="Klenk H.-P."/>
            <person name="Goodfellow M."/>
        </authorList>
    </citation>
    <scope>NUCLEOTIDE SEQUENCE [LARGE SCALE GENOMIC DNA]</scope>
    <source>
        <strain evidence="3 4">LB19</strain>
    </source>
</reference>
<keyword evidence="2" id="KW-1133">Transmembrane helix</keyword>
<proteinExistence type="predicted"/>
<sequence length="223" mass="22875">MLINPSEGTPVPEQVAPPPAPDAETPEPVVETPQAAVPQQAKPESATEAPQTAASESASETPQAAASEPASEAPQQAESQPAVETPQPAESKAEKSGSKKALGIIGAILAIVVIAGLKFGVASAIGNFFNKDETADAKTGDCIAELPEVTGTEQEEVDGAKVVECTSTDAAYNVVGRVDGQSEAQAKADTTCTQFFTEGQEGYIFSSIEPGKTGYVLCLTKKV</sequence>
<feature type="transmembrane region" description="Helical" evidence="2">
    <location>
        <begin position="101"/>
        <end position="121"/>
    </location>
</feature>
<accession>A0A3N9XYE6</accession>
<evidence type="ECO:0000256" key="2">
    <source>
        <dbReference type="SAM" id="Phobius"/>
    </source>
</evidence>